<comment type="caution">
    <text evidence="1">The sequence shown here is derived from an EMBL/GenBank/DDBJ whole genome shotgun (WGS) entry which is preliminary data.</text>
</comment>
<sequence>MRYTTGYPLDRLPSSLVGSSLFWFAPQISPHFSSRLSHLVTPYLVFIRSSTPVGERSHGYFHTCHRNIEEWLPEDVSLAMEFERDCNDVYQLLRIRGQVYTMVSPDQVKLFM</sequence>
<dbReference type="Proteomes" id="UP000092600">
    <property type="component" value="Unassembled WGS sequence"/>
</dbReference>
<organism evidence="1 2">
    <name type="scientific">Ananas comosus</name>
    <name type="common">Pineapple</name>
    <name type="synonym">Ananas ananas</name>
    <dbReference type="NCBI Taxonomy" id="4615"/>
    <lineage>
        <taxon>Eukaryota</taxon>
        <taxon>Viridiplantae</taxon>
        <taxon>Streptophyta</taxon>
        <taxon>Embryophyta</taxon>
        <taxon>Tracheophyta</taxon>
        <taxon>Spermatophyta</taxon>
        <taxon>Magnoliopsida</taxon>
        <taxon>Liliopsida</taxon>
        <taxon>Poales</taxon>
        <taxon>Bromeliaceae</taxon>
        <taxon>Bromelioideae</taxon>
        <taxon>Ananas</taxon>
    </lineage>
</organism>
<gene>
    <name evidence="1" type="ORF">ACMD2_17289</name>
</gene>
<dbReference type="EMBL" id="LSRQ01004331">
    <property type="protein sequence ID" value="OAY69629.1"/>
    <property type="molecule type" value="Genomic_DNA"/>
</dbReference>
<proteinExistence type="predicted"/>
<evidence type="ECO:0000313" key="2">
    <source>
        <dbReference type="Proteomes" id="UP000092600"/>
    </source>
</evidence>
<name>A0A199UXX4_ANACO</name>
<accession>A0A199UXX4</accession>
<reference evidence="1 2" key="1">
    <citation type="journal article" date="2016" name="DNA Res.">
        <title>The draft genome of MD-2 pineapple using hybrid error correction of long reads.</title>
        <authorList>
            <person name="Redwan R.M."/>
            <person name="Saidin A."/>
            <person name="Kumar S.V."/>
        </authorList>
    </citation>
    <scope>NUCLEOTIDE SEQUENCE [LARGE SCALE GENOMIC DNA]</scope>
    <source>
        <strain evidence="2">cv. MD2</strain>
        <tissue evidence="1">Leaf</tissue>
    </source>
</reference>
<evidence type="ECO:0000313" key="1">
    <source>
        <dbReference type="EMBL" id="OAY69629.1"/>
    </source>
</evidence>
<protein>
    <submittedName>
        <fullName evidence="1">Uncharacterized protein</fullName>
    </submittedName>
</protein>
<dbReference type="AlphaFoldDB" id="A0A199UXX4"/>